<dbReference type="EMBL" id="UYRR01012864">
    <property type="protein sequence ID" value="VDK26546.1"/>
    <property type="molecule type" value="Genomic_DNA"/>
</dbReference>
<keyword evidence="3" id="KW-0539">Nucleus</keyword>
<accession>A0A0M3JFD3</accession>
<dbReference type="WBParaSite" id="ASIM_0000633301-mRNA-1">
    <property type="protein sequence ID" value="ASIM_0000633301-mRNA-1"/>
    <property type="gene ID" value="ASIM_0000633301"/>
</dbReference>
<protein>
    <submittedName>
        <fullName evidence="8">Sas10 domain-containing protein</fullName>
    </submittedName>
</protein>
<feature type="domain" description="Sas10 C-terminal" evidence="5">
    <location>
        <begin position="16"/>
        <end position="81"/>
    </location>
</feature>
<dbReference type="PANTHER" id="PTHR13237">
    <property type="entry name" value="SOMETHING ABOUT SILENCING PROTEIN 10-RELATED"/>
    <property type="match status" value="1"/>
</dbReference>
<dbReference type="GO" id="GO:0032040">
    <property type="term" value="C:small-subunit processome"/>
    <property type="evidence" value="ECO:0007669"/>
    <property type="project" value="TreeGrafter"/>
</dbReference>
<gene>
    <name evidence="6" type="ORF">ASIM_LOCUS6117</name>
</gene>
<comment type="similarity">
    <text evidence="2">Belongs to the SAS10 family.</text>
</comment>
<proteinExistence type="inferred from homology"/>
<feature type="compositionally biased region" description="Low complexity" evidence="4">
    <location>
        <begin position="1"/>
        <end position="13"/>
    </location>
</feature>
<evidence type="ECO:0000313" key="7">
    <source>
        <dbReference type="Proteomes" id="UP000267096"/>
    </source>
</evidence>
<organism evidence="8">
    <name type="scientific">Anisakis simplex</name>
    <name type="common">Herring worm</name>
    <dbReference type="NCBI Taxonomy" id="6269"/>
    <lineage>
        <taxon>Eukaryota</taxon>
        <taxon>Metazoa</taxon>
        <taxon>Ecdysozoa</taxon>
        <taxon>Nematoda</taxon>
        <taxon>Chromadorea</taxon>
        <taxon>Rhabditida</taxon>
        <taxon>Spirurina</taxon>
        <taxon>Ascaridomorpha</taxon>
        <taxon>Ascaridoidea</taxon>
        <taxon>Anisakidae</taxon>
        <taxon>Anisakis</taxon>
        <taxon>Anisakis simplex complex</taxon>
    </lineage>
</organism>
<evidence type="ECO:0000259" key="5">
    <source>
        <dbReference type="Pfam" id="PF09368"/>
    </source>
</evidence>
<evidence type="ECO:0000313" key="8">
    <source>
        <dbReference type="WBParaSite" id="ASIM_0000633301-mRNA-1"/>
    </source>
</evidence>
<evidence type="ECO:0000256" key="4">
    <source>
        <dbReference type="SAM" id="MobiDB-lite"/>
    </source>
</evidence>
<name>A0A0M3JFD3_ANISI</name>
<evidence type="ECO:0000313" key="6">
    <source>
        <dbReference type="EMBL" id="VDK26546.1"/>
    </source>
</evidence>
<reference evidence="8" key="1">
    <citation type="submission" date="2017-02" db="UniProtKB">
        <authorList>
            <consortium name="WormBaseParasite"/>
        </authorList>
    </citation>
    <scope>IDENTIFICATION</scope>
</reference>
<evidence type="ECO:0000256" key="1">
    <source>
        <dbReference type="ARBA" id="ARBA00004123"/>
    </source>
</evidence>
<evidence type="ECO:0000256" key="2">
    <source>
        <dbReference type="ARBA" id="ARBA00010979"/>
    </source>
</evidence>
<dbReference type="OrthoDB" id="1924577at2759"/>
<dbReference type="Proteomes" id="UP000267096">
    <property type="component" value="Unassembled WGS sequence"/>
</dbReference>
<sequence>MSSSPSISHQPFSTIQQIEKNKGLSVKRKKGTQHSRVKKRKQFDKALIKKRSQKADVKRELKPYAGEARGIRVSTVKSIKLKA</sequence>
<dbReference type="InterPro" id="IPR018972">
    <property type="entry name" value="Sas10_C_dom"/>
</dbReference>
<reference evidence="6 7" key="2">
    <citation type="submission" date="2018-11" db="EMBL/GenBank/DDBJ databases">
        <authorList>
            <consortium name="Pathogen Informatics"/>
        </authorList>
    </citation>
    <scope>NUCLEOTIDE SEQUENCE [LARGE SCALE GENOMIC DNA]</scope>
</reference>
<comment type="subcellular location">
    <subcellularLocation>
        <location evidence="1">Nucleus</location>
    </subcellularLocation>
</comment>
<feature type="region of interest" description="Disordered" evidence="4">
    <location>
        <begin position="1"/>
        <end position="47"/>
    </location>
</feature>
<dbReference type="PANTHER" id="PTHR13237:SF8">
    <property type="entry name" value="SOMETHING ABOUT SILENCING PROTEIN 10"/>
    <property type="match status" value="1"/>
</dbReference>
<dbReference type="Pfam" id="PF09368">
    <property type="entry name" value="Sas10"/>
    <property type="match status" value="1"/>
</dbReference>
<keyword evidence="7" id="KW-1185">Reference proteome</keyword>
<dbReference type="GO" id="GO:0000462">
    <property type="term" value="P:maturation of SSU-rRNA from tricistronic rRNA transcript (SSU-rRNA, 5.8S rRNA, LSU-rRNA)"/>
    <property type="evidence" value="ECO:0007669"/>
    <property type="project" value="TreeGrafter"/>
</dbReference>
<evidence type="ECO:0000256" key="3">
    <source>
        <dbReference type="ARBA" id="ARBA00023242"/>
    </source>
</evidence>
<feature type="compositionally biased region" description="Basic residues" evidence="4">
    <location>
        <begin position="25"/>
        <end position="42"/>
    </location>
</feature>
<dbReference type="AlphaFoldDB" id="A0A0M3JFD3"/>